<feature type="chain" id="PRO_5016254838" evidence="1">
    <location>
        <begin position="26"/>
        <end position="73"/>
    </location>
</feature>
<evidence type="ECO:0000256" key="1">
    <source>
        <dbReference type="SAM" id="SignalP"/>
    </source>
</evidence>
<keyword evidence="3" id="KW-1185">Reference proteome</keyword>
<feature type="signal peptide" evidence="1">
    <location>
        <begin position="1"/>
        <end position="25"/>
    </location>
</feature>
<reference evidence="2" key="1">
    <citation type="submission" date="2016-11" db="EMBL/GenBank/DDBJ databases">
        <title>The genome of Nicotiana attenuata.</title>
        <authorList>
            <person name="Xu S."/>
            <person name="Brockmoeller T."/>
            <person name="Gaquerel E."/>
            <person name="Navarro A."/>
            <person name="Kuhl H."/>
            <person name="Gase K."/>
            <person name="Ling Z."/>
            <person name="Zhou W."/>
            <person name="Kreitzer C."/>
            <person name="Stanke M."/>
            <person name="Tang H."/>
            <person name="Lyons E."/>
            <person name="Pandey P."/>
            <person name="Pandey S.P."/>
            <person name="Timmermann B."/>
            <person name="Baldwin I.T."/>
        </authorList>
    </citation>
    <scope>NUCLEOTIDE SEQUENCE [LARGE SCALE GENOMIC DNA]</scope>
    <source>
        <strain evidence="2">UT</strain>
    </source>
</reference>
<protein>
    <submittedName>
        <fullName evidence="2">Iaa-amino acid hydrolase ilr1-like 1</fullName>
    </submittedName>
</protein>
<dbReference type="Proteomes" id="UP000187609">
    <property type="component" value="Unassembled WGS sequence"/>
</dbReference>
<dbReference type="Gramene" id="OIT34239">
    <property type="protein sequence ID" value="OIT34239"/>
    <property type="gene ID" value="A4A49_09712"/>
</dbReference>
<organism evidence="2 3">
    <name type="scientific">Nicotiana attenuata</name>
    <name type="common">Coyote tobacco</name>
    <dbReference type="NCBI Taxonomy" id="49451"/>
    <lineage>
        <taxon>Eukaryota</taxon>
        <taxon>Viridiplantae</taxon>
        <taxon>Streptophyta</taxon>
        <taxon>Embryophyta</taxon>
        <taxon>Tracheophyta</taxon>
        <taxon>Spermatophyta</taxon>
        <taxon>Magnoliopsida</taxon>
        <taxon>eudicotyledons</taxon>
        <taxon>Gunneridae</taxon>
        <taxon>Pentapetalae</taxon>
        <taxon>asterids</taxon>
        <taxon>lamiids</taxon>
        <taxon>Solanales</taxon>
        <taxon>Solanaceae</taxon>
        <taxon>Nicotianoideae</taxon>
        <taxon>Nicotianeae</taxon>
        <taxon>Nicotiana</taxon>
    </lineage>
</organism>
<accession>A0A314KZN2</accession>
<sequence length="73" mass="7621">MSCWSARTAIEAANIGSLVLCGVAAWPPFPCTTAVNLLDPAIIGSGFEPIVPTGINGQICKPLSITQISLFEF</sequence>
<dbReference type="AlphaFoldDB" id="A0A314KZN2"/>
<gene>
    <name evidence="2" type="primary">ILL1</name>
    <name evidence="2" type="ORF">A4A49_09712</name>
</gene>
<keyword evidence="1" id="KW-0732">Signal</keyword>
<name>A0A314KZN2_NICAT</name>
<dbReference type="EMBL" id="MJEQ01000740">
    <property type="protein sequence ID" value="OIT34239.1"/>
    <property type="molecule type" value="Genomic_DNA"/>
</dbReference>
<comment type="caution">
    <text evidence="2">The sequence shown here is derived from an EMBL/GenBank/DDBJ whole genome shotgun (WGS) entry which is preliminary data.</text>
</comment>
<evidence type="ECO:0000313" key="3">
    <source>
        <dbReference type="Proteomes" id="UP000187609"/>
    </source>
</evidence>
<proteinExistence type="predicted"/>
<evidence type="ECO:0000313" key="2">
    <source>
        <dbReference type="EMBL" id="OIT34239.1"/>
    </source>
</evidence>
<dbReference type="GO" id="GO:0016787">
    <property type="term" value="F:hydrolase activity"/>
    <property type="evidence" value="ECO:0007669"/>
    <property type="project" value="UniProtKB-KW"/>
</dbReference>